<evidence type="ECO:0000313" key="1">
    <source>
        <dbReference type="EMBL" id="CAG8785424.1"/>
    </source>
</evidence>
<dbReference type="GO" id="GO:0007034">
    <property type="term" value="P:vacuolar transport"/>
    <property type="evidence" value="ECO:0007669"/>
    <property type="project" value="InterPro"/>
</dbReference>
<name>A0A9N9P2Y6_9GLOM</name>
<dbReference type="InterPro" id="IPR005024">
    <property type="entry name" value="Snf7_fam"/>
</dbReference>
<dbReference type="OrthoDB" id="10266568at2759"/>
<dbReference type="Gene3D" id="6.10.140.1230">
    <property type="match status" value="1"/>
</dbReference>
<sequence length="117" mass="13178">LTIILKVTGSMASVVKGMDKAMESMNLEKISMVMDKFEAQFEDLDVQTRYMEGTMGSTTTMSTPQEEVDLLMQQVADEHGLELNQELDSATPVTEVANKVNDEDEQLSERLRMLRQT</sequence>
<organism evidence="1 2">
    <name type="scientific">Acaulospora morrowiae</name>
    <dbReference type="NCBI Taxonomy" id="94023"/>
    <lineage>
        <taxon>Eukaryota</taxon>
        <taxon>Fungi</taxon>
        <taxon>Fungi incertae sedis</taxon>
        <taxon>Mucoromycota</taxon>
        <taxon>Glomeromycotina</taxon>
        <taxon>Glomeromycetes</taxon>
        <taxon>Diversisporales</taxon>
        <taxon>Acaulosporaceae</taxon>
        <taxon>Acaulospora</taxon>
    </lineage>
</organism>
<dbReference type="PANTHER" id="PTHR10476">
    <property type="entry name" value="CHARGED MULTIVESICULAR BODY PROTEIN"/>
    <property type="match status" value="1"/>
</dbReference>
<gene>
    <name evidence="1" type="ORF">AMORRO_LOCUS17676</name>
</gene>
<comment type="caution">
    <text evidence="1">The sequence shown here is derived from an EMBL/GenBank/DDBJ whole genome shotgun (WGS) entry which is preliminary data.</text>
</comment>
<evidence type="ECO:0000313" key="2">
    <source>
        <dbReference type="Proteomes" id="UP000789342"/>
    </source>
</evidence>
<accession>A0A9N9P2Y6</accession>
<proteinExistence type="predicted"/>
<feature type="non-terminal residue" evidence="1">
    <location>
        <position position="117"/>
    </location>
</feature>
<dbReference type="AlphaFoldDB" id="A0A9N9P2Y6"/>
<dbReference type="Proteomes" id="UP000789342">
    <property type="component" value="Unassembled WGS sequence"/>
</dbReference>
<reference evidence="1" key="1">
    <citation type="submission" date="2021-06" db="EMBL/GenBank/DDBJ databases">
        <authorList>
            <person name="Kallberg Y."/>
            <person name="Tangrot J."/>
            <person name="Rosling A."/>
        </authorList>
    </citation>
    <scope>NUCLEOTIDE SEQUENCE</scope>
    <source>
        <strain evidence="1">CL551</strain>
    </source>
</reference>
<protein>
    <submittedName>
        <fullName evidence="1">1309_t:CDS:1</fullName>
    </submittedName>
</protein>
<dbReference type="EMBL" id="CAJVPV010056238">
    <property type="protein sequence ID" value="CAG8785424.1"/>
    <property type="molecule type" value="Genomic_DNA"/>
</dbReference>
<keyword evidence="2" id="KW-1185">Reference proteome</keyword>